<feature type="transmembrane region" description="Helical" evidence="1">
    <location>
        <begin position="52"/>
        <end position="70"/>
    </location>
</feature>
<feature type="transmembrane region" description="Helical" evidence="1">
    <location>
        <begin position="21"/>
        <end position="40"/>
    </location>
</feature>
<dbReference type="OrthoDB" id="2514702at2"/>
<proteinExistence type="predicted"/>
<dbReference type="EMBL" id="LFYT02000031">
    <property type="protein sequence ID" value="PVE41385.1"/>
    <property type="molecule type" value="Genomic_DNA"/>
</dbReference>
<keyword evidence="4" id="KW-1185">Reference proteome</keyword>
<dbReference type="Gene3D" id="3.30.565.10">
    <property type="entry name" value="Histidine kinase-like ATPase, C-terminal domain"/>
    <property type="match status" value="1"/>
</dbReference>
<dbReference type="Pfam" id="PF06580">
    <property type="entry name" value="His_kinase"/>
    <property type="match status" value="1"/>
</dbReference>
<dbReference type="AlphaFoldDB" id="A0A2T7U9L4"/>
<evidence type="ECO:0000313" key="4">
    <source>
        <dbReference type="Proteomes" id="UP000037507"/>
    </source>
</evidence>
<keyword evidence="3" id="KW-0418">Kinase</keyword>
<dbReference type="InterPro" id="IPR010559">
    <property type="entry name" value="Sig_transdc_His_kin_internal"/>
</dbReference>
<evidence type="ECO:0000259" key="2">
    <source>
        <dbReference type="PROSITE" id="PS50109"/>
    </source>
</evidence>
<evidence type="ECO:0000256" key="1">
    <source>
        <dbReference type="SAM" id="Phobius"/>
    </source>
</evidence>
<dbReference type="PROSITE" id="PS50109">
    <property type="entry name" value="HIS_KIN"/>
    <property type="match status" value="1"/>
</dbReference>
<accession>A0A2T7U9L4</accession>
<dbReference type="PANTHER" id="PTHR34220:SF9">
    <property type="entry name" value="SIGNAL TRANSDUCTION HISTIDINE KINASE INTERNAL REGION DOMAIN-CONTAINING PROTEIN"/>
    <property type="match status" value="1"/>
</dbReference>
<organism evidence="3 4">
    <name type="scientific">Limnohabitans planktonicus II-D5</name>
    <dbReference type="NCBI Taxonomy" id="1293045"/>
    <lineage>
        <taxon>Bacteria</taxon>
        <taxon>Pseudomonadati</taxon>
        <taxon>Pseudomonadota</taxon>
        <taxon>Betaproteobacteria</taxon>
        <taxon>Burkholderiales</taxon>
        <taxon>Comamonadaceae</taxon>
        <taxon>Limnohabitans</taxon>
    </lineage>
</organism>
<dbReference type="GO" id="GO:0016020">
    <property type="term" value="C:membrane"/>
    <property type="evidence" value="ECO:0007669"/>
    <property type="project" value="InterPro"/>
</dbReference>
<dbReference type="InterPro" id="IPR005467">
    <property type="entry name" value="His_kinase_dom"/>
</dbReference>
<dbReference type="STRING" id="1293045.H663_15005"/>
<dbReference type="Pfam" id="PF02518">
    <property type="entry name" value="HATPase_c"/>
    <property type="match status" value="1"/>
</dbReference>
<keyword evidence="1" id="KW-1133">Transmembrane helix</keyword>
<dbReference type="InterPro" id="IPR050640">
    <property type="entry name" value="Bact_2-comp_sensor_kinase"/>
</dbReference>
<dbReference type="GO" id="GO:0000155">
    <property type="term" value="F:phosphorelay sensor kinase activity"/>
    <property type="evidence" value="ECO:0007669"/>
    <property type="project" value="InterPro"/>
</dbReference>
<gene>
    <name evidence="3" type="ORF">H663_017625</name>
</gene>
<dbReference type="Proteomes" id="UP000037507">
    <property type="component" value="Unassembled WGS sequence"/>
</dbReference>
<keyword evidence="3" id="KW-0808">Transferase</keyword>
<keyword evidence="1" id="KW-0812">Transmembrane</keyword>
<dbReference type="InterPro" id="IPR036890">
    <property type="entry name" value="HATPase_C_sf"/>
</dbReference>
<feature type="transmembrane region" description="Helical" evidence="1">
    <location>
        <begin position="130"/>
        <end position="149"/>
    </location>
</feature>
<comment type="caution">
    <text evidence="3">The sequence shown here is derived from an EMBL/GenBank/DDBJ whole genome shotgun (WGS) entry which is preliminary data.</text>
</comment>
<name>A0A2T7U9L4_9BURK</name>
<dbReference type="PANTHER" id="PTHR34220">
    <property type="entry name" value="SENSOR HISTIDINE KINASE YPDA"/>
    <property type="match status" value="1"/>
</dbReference>
<sequence>MLFKNLFAWLPADQRKPLLKRLLIVWAVALPIAVTTWMGHKSNGLPHRFDVSLVYSYAISTFIWLFTDVVRYPFKRQLRAQGPYCWPPALQASLMLGVGIPLGYALGTLVGDAYAGWSTWDLWQLNRNRFVGMVASSVAISAAFVGFFYQRAKTESLTNQVTQAQLMLLQSQLEPHMLFNTLAHLRALIGQDTARAHAMLDHLNDYLRTTLHASRQPLHPLVDEFSRLDDYLSLMAIRMGKRLVFELDLPPGLAASPVPSFILQPLVENAIRHGLEPQVSGGRIEVQAQAEGQQLLLTVRDNGLGISELALAESARPLTPATDRTTASWGLTHVRQRLHTQYGTRAGMHISPVTTGGTCVVLTLPLESPHADV</sequence>
<reference evidence="3" key="1">
    <citation type="submission" date="2017-04" db="EMBL/GenBank/DDBJ databases">
        <title>Unexpected and diverse lifestyles within the genus Limnohabitans.</title>
        <authorList>
            <person name="Kasalicky V."/>
            <person name="Mehrshad M."/>
            <person name="Andrei S.-A."/>
            <person name="Salcher M."/>
            <person name="Kratochvilova H."/>
            <person name="Simek K."/>
            <person name="Ghai R."/>
        </authorList>
    </citation>
    <scope>NUCLEOTIDE SEQUENCE [LARGE SCALE GENOMIC DNA]</scope>
    <source>
        <strain evidence="3">II-D5</strain>
    </source>
</reference>
<keyword evidence="1" id="KW-0472">Membrane</keyword>
<dbReference type="InterPro" id="IPR003594">
    <property type="entry name" value="HATPase_dom"/>
</dbReference>
<protein>
    <submittedName>
        <fullName evidence="3">Sensor histidine kinase</fullName>
    </submittedName>
</protein>
<dbReference type="RefSeq" id="WP_053174529.1">
    <property type="nucleotide sequence ID" value="NZ_LFYT02000031.1"/>
</dbReference>
<feature type="domain" description="Histidine kinase" evidence="2">
    <location>
        <begin position="262"/>
        <end position="368"/>
    </location>
</feature>
<evidence type="ECO:0000313" key="3">
    <source>
        <dbReference type="EMBL" id="PVE41385.1"/>
    </source>
</evidence>
<dbReference type="SUPFAM" id="SSF55874">
    <property type="entry name" value="ATPase domain of HSP90 chaperone/DNA topoisomerase II/histidine kinase"/>
    <property type="match status" value="1"/>
</dbReference>
<feature type="transmembrane region" description="Helical" evidence="1">
    <location>
        <begin position="90"/>
        <end position="110"/>
    </location>
</feature>